<dbReference type="EMBL" id="BNAL01000001">
    <property type="protein sequence ID" value="GHF92766.1"/>
    <property type="molecule type" value="Genomic_DNA"/>
</dbReference>
<keyword evidence="3" id="KW-1185">Reference proteome</keyword>
<organism evidence="2 3">
    <name type="scientific">Deinococcus piscis</name>
    <dbReference type="NCBI Taxonomy" id="394230"/>
    <lineage>
        <taxon>Bacteria</taxon>
        <taxon>Thermotogati</taxon>
        <taxon>Deinococcota</taxon>
        <taxon>Deinococci</taxon>
        <taxon>Deinococcales</taxon>
        <taxon>Deinococcaceae</taxon>
        <taxon>Deinococcus</taxon>
    </lineage>
</organism>
<protein>
    <recommendedName>
        <fullName evidence="4">Transmembrane protein</fullName>
    </recommendedName>
</protein>
<name>A0ABQ3JWW7_9DEIO</name>
<feature type="transmembrane region" description="Helical" evidence="1">
    <location>
        <begin position="15"/>
        <end position="37"/>
    </location>
</feature>
<gene>
    <name evidence="2" type="ORF">GCM10017783_00740</name>
</gene>
<proteinExistence type="predicted"/>
<evidence type="ECO:0008006" key="4">
    <source>
        <dbReference type="Google" id="ProtNLM"/>
    </source>
</evidence>
<feature type="transmembrane region" description="Helical" evidence="1">
    <location>
        <begin position="68"/>
        <end position="90"/>
    </location>
</feature>
<evidence type="ECO:0000313" key="3">
    <source>
        <dbReference type="Proteomes" id="UP000632154"/>
    </source>
</evidence>
<sequence length="140" mass="14934">MDPAKDSAELAQGRVWLLALLWALPALVAVPTVAALLQGHTEGAVQQLLYLVATGILMWNVWRGSVWSWRITVALAMLTGMLVFMAGLFAGRTLVQGLLVSLGGLGFLAIGLLLVAAGPVRSFLETRWAARTAALRGGRR</sequence>
<reference evidence="3" key="1">
    <citation type="journal article" date="2019" name="Int. J. Syst. Evol. Microbiol.">
        <title>The Global Catalogue of Microorganisms (GCM) 10K type strain sequencing project: providing services to taxonomists for standard genome sequencing and annotation.</title>
        <authorList>
            <consortium name="The Broad Institute Genomics Platform"/>
            <consortium name="The Broad Institute Genome Sequencing Center for Infectious Disease"/>
            <person name="Wu L."/>
            <person name="Ma J."/>
        </authorList>
    </citation>
    <scope>NUCLEOTIDE SEQUENCE [LARGE SCALE GENOMIC DNA]</scope>
    <source>
        <strain evidence="3">CGMCC 1.18439</strain>
    </source>
</reference>
<dbReference type="Proteomes" id="UP000632154">
    <property type="component" value="Unassembled WGS sequence"/>
</dbReference>
<keyword evidence="1" id="KW-1133">Transmembrane helix</keyword>
<keyword evidence="1" id="KW-0812">Transmembrane</keyword>
<evidence type="ECO:0000313" key="2">
    <source>
        <dbReference type="EMBL" id="GHF92766.1"/>
    </source>
</evidence>
<evidence type="ECO:0000256" key="1">
    <source>
        <dbReference type="SAM" id="Phobius"/>
    </source>
</evidence>
<keyword evidence="1" id="KW-0472">Membrane</keyword>
<accession>A0ABQ3JWW7</accession>
<feature type="transmembrane region" description="Helical" evidence="1">
    <location>
        <begin position="97"/>
        <end position="118"/>
    </location>
</feature>
<comment type="caution">
    <text evidence="2">The sequence shown here is derived from an EMBL/GenBank/DDBJ whole genome shotgun (WGS) entry which is preliminary data.</text>
</comment>